<dbReference type="InterPro" id="IPR005636">
    <property type="entry name" value="DTW"/>
</dbReference>
<dbReference type="GO" id="GO:0008033">
    <property type="term" value="P:tRNA processing"/>
    <property type="evidence" value="ECO:0007669"/>
    <property type="project" value="UniProtKB-KW"/>
</dbReference>
<dbReference type="VEuPathDB" id="TriTrypDB:TvY486_0304090"/>
<evidence type="ECO:0000256" key="1">
    <source>
        <dbReference type="ARBA" id="ARBA00012386"/>
    </source>
</evidence>
<proteinExistence type="inferred from homology"/>
<dbReference type="EC" id="2.5.1.25" evidence="1"/>
<organism evidence="8">
    <name type="scientific">Trypanosoma vivax (strain Y486)</name>
    <dbReference type="NCBI Taxonomy" id="1055687"/>
    <lineage>
        <taxon>Eukaryota</taxon>
        <taxon>Discoba</taxon>
        <taxon>Euglenozoa</taxon>
        <taxon>Kinetoplastea</taxon>
        <taxon>Metakinetoplastina</taxon>
        <taxon>Trypanosomatida</taxon>
        <taxon>Trypanosomatidae</taxon>
        <taxon>Trypanosoma</taxon>
        <taxon>Duttonella</taxon>
    </lineage>
</organism>
<dbReference type="PANTHER" id="PTHR21392:SF0">
    <property type="entry name" value="TRNA-URIDINE AMINOCARBOXYPROPYLTRANSFERASE 2"/>
    <property type="match status" value="1"/>
</dbReference>
<feature type="domain" description="DTW" evidence="7">
    <location>
        <begin position="81"/>
        <end position="306"/>
    </location>
</feature>
<evidence type="ECO:0000256" key="2">
    <source>
        <dbReference type="ARBA" id="ARBA00022679"/>
    </source>
</evidence>
<keyword evidence="3" id="KW-0949">S-adenosyl-L-methionine</keyword>
<dbReference type="PANTHER" id="PTHR21392">
    <property type="entry name" value="TRNA-URIDINE AMINOCARBOXYPROPYLTRANSFERASE 2"/>
    <property type="match status" value="1"/>
</dbReference>
<accession>G0TTF2</accession>
<evidence type="ECO:0000259" key="7">
    <source>
        <dbReference type="SMART" id="SM01144"/>
    </source>
</evidence>
<dbReference type="AlphaFoldDB" id="G0TTF2"/>
<dbReference type="Pfam" id="PF03942">
    <property type="entry name" value="DTW"/>
    <property type="match status" value="1"/>
</dbReference>
<comment type="similarity">
    <text evidence="5">Belongs to the TDD superfamily. DTWD2 family.</text>
</comment>
<comment type="catalytic activity">
    <reaction evidence="6">
        <text>a uridine in tRNA + S-adenosyl-L-methionine = a 3-[(3S)-3-amino-3-carboxypropyl]uridine in tRNA + S-methyl-5'-thioadenosine + H(+)</text>
        <dbReference type="Rhea" id="RHEA:62432"/>
        <dbReference type="Rhea" id="RHEA-COMP:13339"/>
        <dbReference type="Rhea" id="RHEA-COMP:16092"/>
        <dbReference type="ChEBI" id="CHEBI:15378"/>
        <dbReference type="ChEBI" id="CHEBI:17509"/>
        <dbReference type="ChEBI" id="CHEBI:59789"/>
        <dbReference type="ChEBI" id="CHEBI:65315"/>
        <dbReference type="ChEBI" id="CHEBI:82930"/>
        <dbReference type="EC" id="2.5.1.25"/>
    </reaction>
</comment>
<dbReference type="GO" id="GO:0016432">
    <property type="term" value="F:tRNA-uridine aminocarboxypropyltransferase activity"/>
    <property type="evidence" value="ECO:0007669"/>
    <property type="project" value="UniProtKB-EC"/>
</dbReference>
<evidence type="ECO:0000256" key="6">
    <source>
        <dbReference type="ARBA" id="ARBA00048718"/>
    </source>
</evidence>
<keyword evidence="2" id="KW-0808">Transferase</keyword>
<sequence>MLTKVNQYKESMLRLAAYVGMHNYGTAAPVDRPPSTGEASLYFSSTDTPEWKAHLESLPIESRHAASVKRRLSLTLLSAMRNNLCLWCWFAESMCLCDRLEQHREKLLSTKLSSVVSVTVVMHAEELMRGTNSGHIAAFILGAPIRVWGIPEDDAYLQQLPAITVEDFSTDFCGETWDPSSALSSGTVVHTVSLYPEKGAVAMEDLVQSLGSGEKIHLLLMDATWSQANALNRHVPRHIPRVVLRVSEGYDSLFKALRKRTRQTGVSTLEATTMALQQCLGGSLCQAGVSLEVSEAMTAAMKEFVDLKCIVSYRNACFTKDTHAISSIVDRRRDTVRKAMLDRNRMLRERFQLEPETRSLLLPPVLNYCYACDKMVCWYRMVEHVMGRSHKQALRQNPFCQPSEVARNTFCGPRARFAQAERIK</sequence>
<reference evidence="8" key="1">
    <citation type="journal article" date="2012" name="Proc. Natl. Acad. Sci. U.S.A.">
        <title>Antigenic diversity is generated by distinct evolutionary mechanisms in African trypanosome species.</title>
        <authorList>
            <person name="Jackson A.P."/>
            <person name="Berry A."/>
            <person name="Aslett M."/>
            <person name="Allison H.C."/>
            <person name="Burton P."/>
            <person name="Vavrova-Anderson J."/>
            <person name="Brown R."/>
            <person name="Browne H."/>
            <person name="Corton N."/>
            <person name="Hauser H."/>
            <person name="Gamble J."/>
            <person name="Gilderthorp R."/>
            <person name="Marcello L."/>
            <person name="McQuillan J."/>
            <person name="Otto T.D."/>
            <person name="Quail M.A."/>
            <person name="Sanders M.J."/>
            <person name="van Tonder A."/>
            <person name="Ginger M.L."/>
            <person name="Field M.C."/>
            <person name="Barry J.D."/>
            <person name="Hertz-Fowler C."/>
            <person name="Berriman M."/>
        </authorList>
    </citation>
    <scope>NUCLEOTIDE SEQUENCE</scope>
    <source>
        <strain evidence="8">Y486</strain>
    </source>
</reference>
<evidence type="ECO:0000313" key="8">
    <source>
        <dbReference type="EMBL" id="CCC47233.1"/>
    </source>
</evidence>
<evidence type="ECO:0000256" key="5">
    <source>
        <dbReference type="ARBA" id="ARBA00034489"/>
    </source>
</evidence>
<dbReference type="InterPro" id="IPR039262">
    <property type="entry name" value="DTWD2/TAPT"/>
</dbReference>
<protein>
    <recommendedName>
        <fullName evidence="1">tRNA-uridine aminocarboxypropyltransferase</fullName>
        <ecNumber evidence="1">2.5.1.25</ecNumber>
    </recommendedName>
</protein>
<gene>
    <name evidence="8" type="ORF">TVY486_0304090</name>
</gene>
<name>G0TTF2_TRYVY</name>
<keyword evidence="4" id="KW-0819">tRNA processing</keyword>
<evidence type="ECO:0000256" key="3">
    <source>
        <dbReference type="ARBA" id="ARBA00022691"/>
    </source>
</evidence>
<dbReference type="SMART" id="SM01144">
    <property type="entry name" value="DTW"/>
    <property type="match status" value="1"/>
</dbReference>
<dbReference type="EMBL" id="HE573019">
    <property type="protein sequence ID" value="CCC47233.1"/>
    <property type="molecule type" value="Genomic_DNA"/>
</dbReference>
<evidence type="ECO:0000256" key="4">
    <source>
        <dbReference type="ARBA" id="ARBA00022694"/>
    </source>
</evidence>